<dbReference type="Proteomes" id="UP001055879">
    <property type="component" value="Linkage Group LG07"/>
</dbReference>
<keyword evidence="2" id="KW-1185">Reference proteome</keyword>
<reference evidence="2" key="1">
    <citation type="journal article" date="2022" name="Mol. Ecol. Resour.">
        <title>The genomes of chicory, endive, great burdock and yacon provide insights into Asteraceae palaeo-polyploidization history and plant inulin production.</title>
        <authorList>
            <person name="Fan W."/>
            <person name="Wang S."/>
            <person name="Wang H."/>
            <person name="Wang A."/>
            <person name="Jiang F."/>
            <person name="Liu H."/>
            <person name="Zhao H."/>
            <person name="Xu D."/>
            <person name="Zhang Y."/>
        </authorList>
    </citation>
    <scope>NUCLEOTIDE SEQUENCE [LARGE SCALE GENOMIC DNA]</scope>
    <source>
        <strain evidence="2">cv. Niubang</strain>
    </source>
</reference>
<name>A0ACB9B1S7_ARCLA</name>
<sequence length="204" mass="22317">MWLAMVLLISLAMVLGLVLLLLAELYCSPLIRRRRNRNRRRHLQPTTTTGNNSDGRFRSQSNASSPLDTLTTPTDTSDDIEKQLHRPPENQDSGRTQHQDKSVNGCPFVYISNPVYDDDGDDDDDKTPFETPDTSPSRFDQKEDLSGDEEISSTPPQMKKLSAVACSVALNDGGRLPGTWGSDTNSNNGVSSSSSSTPCTSPSL</sequence>
<gene>
    <name evidence="1" type="ORF">L6452_21568</name>
</gene>
<dbReference type="EMBL" id="CM042053">
    <property type="protein sequence ID" value="KAI3714610.1"/>
    <property type="molecule type" value="Genomic_DNA"/>
</dbReference>
<evidence type="ECO:0000313" key="2">
    <source>
        <dbReference type="Proteomes" id="UP001055879"/>
    </source>
</evidence>
<organism evidence="1 2">
    <name type="scientific">Arctium lappa</name>
    <name type="common">Greater burdock</name>
    <name type="synonym">Lappa major</name>
    <dbReference type="NCBI Taxonomy" id="4217"/>
    <lineage>
        <taxon>Eukaryota</taxon>
        <taxon>Viridiplantae</taxon>
        <taxon>Streptophyta</taxon>
        <taxon>Embryophyta</taxon>
        <taxon>Tracheophyta</taxon>
        <taxon>Spermatophyta</taxon>
        <taxon>Magnoliopsida</taxon>
        <taxon>eudicotyledons</taxon>
        <taxon>Gunneridae</taxon>
        <taxon>Pentapetalae</taxon>
        <taxon>asterids</taxon>
        <taxon>campanulids</taxon>
        <taxon>Asterales</taxon>
        <taxon>Asteraceae</taxon>
        <taxon>Carduoideae</taxon>
        <taxon>Cardueae</taxon>
        <taxon>Arctiinae</taxon>
        <taxon>Arctium</taxon>
    </lineage>
</organism>
<evidence type="ECO:0000313" key="1">
    <source>
        <dbReference type="EMBL" id="KAI3714610.1"/>
    </source>
</evidence>
<proteinExistence type="predicted"/>
<protein>
    <submittedName>
        <fullName evidence="1">Uncharacterized protein</fullName>
    </submittedName>
</protein>
<reference evidence="1 2" key="2">
    <citation type="journal article" date="2022" name="Mol. Ecol. Resour.">
        <title>The genomes of chicory, endive, great burdock and yacon provide insights into Asteraceae paleo-polyploidization history and plant inulin production.</title>
        <authorList>
            <person name="Fan W."/>
            <person name="Wang S."/>
            <person name="Wang H."/>
            <person name="Wang A."/>
            <person name="Jiang F."/>
            <person name="Liu H."/>
            <person name="Zhao H."/>
            <person name="Xu D."/>
            <person name="Zhang Y."/>
        </authorList>
    </citation>
    <scope>NUCLEOTIDE SEQUENCE [LARGE SCALE GENOMIC DNA]</scope>
    <source>
        <strain evidence="2">cv. Niubang</strain>
    </source>
</reference>
<comment type="caution">
    <text evidence="1">The sequence shown here is derived from an EMBL/GenBank/DDBJ whole genome shotgun (WGS) entry which is preliminary data.</text>
</comment>
<accession>A0ACB9B1S7</accession>